<sequence>MGQESERGGKDIRRYYCEFCGICRSKRSLITAHVLVHHKEEARDQQTSGADEVAGNQSCFSCEDCGASFRKPAHLKQHMQGHSFERPFSCNVDDCRKSYRRKDHLTRHMLSHEGKLFVCPMENCSSRFAFQGNMTRHVKELHDGEPVERQKQQICQETGCGKVFKFASQLKRHADSHVKLDFTEAICSEPNCKQYFSNEECLRAHIQSCHRHVECDVCGARQLKKNLRRHLLSHEGKVSSVSERIRCSYSGCCCTFSTVSNLNQHIKAIHLEHRPFACRFSGCGKKFPYKHVRDNHEKSGTHVYVSGDFVESDEQFRSRPRGGRKRKPVTIESLQRKRVVPPGQSSVLDNGSEYLSWLLASED</sequence>
<keyword evidence="7" id="KW-0804">Transcription</keyword>
<dbReference type="FunFam" id="3.30.160.60:FF:000065">
    <property type="entry name" value="B-cell CLL/lymphoma 6, member B"/>
    <property type="match status" value="1"/>
</dbReference>
<feature type="domain" description="C2H2-type" evidence="11">
    <location>
        <begin position="15"/>
        <end position="42"/>
    </location>
</feature>
<dbReference type="FunFam" id="3.30.160.60:FF:000100">
    <property type="entry name" value="Zinc finger 45-like"/>
    <property type="match status" value="1"/>
</dbReference>
<dbReference type="PANTHER" id="PTHR46179">
    <property type="entry name" value="ZINC FINGER PROTEIN"/>
    <property type="match status" value="1"/>
</dbReference>
<evidence type="ECO:0000256" key="3">
    <source>
        <dbReference type="ARBA" id="ARBA00022737"/>
    </source>
</evidence>
<evidence type="ECO:0000259" key="11">
    <source>
        <dbReference type="PROSITE" id="PS50157"/>
    </source>
</evidence>
<keyword evidence="3" id="KW-0677">Repeat</keyword>
<evidence type="ECO:0000256" key="10">
    <source>
        <dbReference type="SAM" id="MobiDB-lite"/>
    </source>
</evidence>
<dbReference type="GO" id="GO:0080084">
    <property type="term" value="F:5S rDNA binding"/>
    <property type="evidence" value="ECO:0007669"/>
    <property type="project" value="TreeGrafter"/>
</dbReference>
<evidence type="ECO:0000313" key="13">
    <source>
        <dbReference type="Proteomes" id="UP000825729"/>
    </source>
</evidence>
<dbReference type="InterPro" id="IPR036236">
    <property type="entry name" value="Znf_C2H2_sf"/>
</dbReference>
<keyword evidence="2" id="KW-0479">Metal-binding</keyword>
<organism evidence="12 13">
    <name type="scientific">Aristolochia fimbriata</name>
    <name type="common">White veined hardy Dutchman's pipe vine</name>
    <dbReference type="NCBI Taxonomy" id="158543"/>
    <lineage>
        <taxon>Eukaryota</taxon>
        <taxon>Viridiplantae</taxon>
        <taxon>Streptophyta</taxon>
        <taxon>Embryophyta</taxon>
        <taxon>Tracheophyta</taxon>
        <taxon>Spermatophyta</taxon>
        <taxon>Magnoliopsida</taxon>
        <taxon>Magnoliidae</taxon>
        <taxon>Piperales</taxon>
        <taxon>Aristolochiaceae</taxon>
        <taxon>Aristolochia</taxon>
    </lineage>
</organism>
<dbReference type="Proteomes" id="UP000825729">
    <property type="component" value="Unassembled WGS sequence"/>
</dbReference>
<feature type="compositionally biased region" description="Basic residues" evidence="10">
    <location>
        <begin position="318"/>
        <end position="328"/>
    </location>
</feature>
<dbReference type="AlphaFoldDB" id="A0AAV7EMF2"/>
<dbReference type="SUPFAM" id="SSF57667">
    <property type="entry name" value="beta-beta-alpha zinc fingers"/>
    <property type="match status" value="3"/>
</dbReference>
<dbReference type="PROSITE" id="PS00028">
    <property type="entry name" value="ZINC_FINGER_C2H2_1"/>
    <property type="match status" value="7"/>
</dbReference>
<keyword evidence="8" id="KW-0539">Nucleus</keyword>
<keyword evidence="13" id="KW-1185">Reference proteome</keyword>
<evidence type="ECO:0000256" key="9">
    <source>
        <dbReference type="PROSITE-ProRule" id="PRU00042"/>
    </source>
</evidence>
<keyword evidence="4 9" id="KW-0863">Zinc-finger</keyword>
<feature type="domain" description="C2H2-type" evidence="11">
    <location>
        <begin position="60"/>
        <end position="87"/>
    </location>
</feature>
<evidence type="ECO:0000256" key="4">
    <source>
        <dbReference type="ARBA" id="ARBA00022771"/>
    </source>
</evidence>
<reference evidence="12 13" key="1">
    <citation type="submission" date="2021-07" db="EMBL/GenBank/DDBJ databases">
        <title>The Aristolochia fimbriata genome: insights into angiosperm evolution, floral development and chemical biosynthesis.</title>
        <authorList>
            <person name="Jiao Y."/>
        </authorList>
    </citation>
    <scope>NUCLEOTIDE SEQUENCE [LARGE SCALE GENOMIC DNA]</scope>
    <source>
        <strain evidence="12">IBCAS-2021</strain>
        <tissue evidence="12">Leaf</tissue>
    </source>
</reference>
<dbReference type="SMART" id="SM00355">
    <property type="entry name" value="ZnF_C2H2"/>
    <property type="match status" value="9"/>
</dbReference>
<dbReference type="GO" id="GO:0003700">
    <property type="term" value="F:DNA-binding transcription factor activity"/>
    <property type="evidence" value="ECO:0007669"/>
    <property type="project" value="TreeGrafter"/>
</dbReference>
<evidence type="ECO:0000256" key="8">
    <source>
        <dbReference type="ARBA" id="ARBA00023242"/>
    </source>
</evidence>
<evidence type="ECO:0000256" key="2">
    <source>
        <dbReference type="ARBA" id="ARBA00022723"/>
    </source>
</evidence>
<dbReference type="GO" id="GO:0008270">
    <property type="term" value="F:zinc ion binding"/>
    <property type="evidence" value="ECO:0007669"/>
    <property type="project" value="UniProtKB-KW"/>
</dbReference>
<comment type="subcellular location">
    <subcellularLocation>
        <location evidence="1">Nucleus</location>
    </subcellularLocation>
</comment>
<evidence type="ECO:0000256" key="1">
    <source>
        <dbReference type="ARBA" id="ARBA00004123"/>
    </source>
</evidence>
<dbReference type="Gene3D" id="3.30.160.60">
    <property type="entry name" value="Classic Zinc Finger"/>
    <property type="match status" value="5"/>
</dbReference>
<feature type="domain" description="C2H2-type" evidence="11">
    <location>
        <begin position="245"/>
        <end position="275"/>
    </location>
</feature>
<evidence type="ECO:0000313" key="12">
    <source>
        <dbReference type="EMBL" id="KAG9449066.1"/>
    </source>
</evidence>
<feature type="domain" description="C2H2-type" evidence="11">
    <location>
        <begin position="88"/>
        <end position="117"/>
    </location>
</feature>
<feature type="region of interest" description="Disordered" evidence="10">
    <location>
        <begin position="315"/>
        <end position="345"/>
    </location>
</feature>
<name>A0AAV7EMF2_ARIFI</name>
<evidence type="ECO:0000256" key="6">
    <source>
        <dbReference type="ARBA" id="ARBA00023015"/>
    </source>
</evidence>
<keyword evidence="5" id="KW-0862">Zinc</keyword>
<dbReference type="Pfam" id="PF00096">
    <property type="entry name" value="zf-C2H2"/>
    <property type="match status" value="3"/>
</dbReference>
<feature type="domain" description="C2H2-type" evidence="11">
    <location>
        <begin position="153"/>
        <end position="177"/>
    </location>
</feature>
<comment type="caution">
    <text evidence="12">The sequence shown here is derived from an EMBL/GenBank/DDBJ whole genome shotgun (WGS) entry which is preliminary data.</text>
</comment>
<dbReference type="InterPro" id="IPR013087">
    <property type="entry name" value="Znf_C2H2_type"/>
</dbReference>
<dbReference type="GO" id="GO:0006357">
    <property type="term" value="P:regulation of transcription by RNA polymerase II"/>
    <property type="evidence" value="ECO:0007669"/>
    <property type="project" value="TreeGrafter"/>
</dbReference>
<accession>A0AAV7EMF2</accession>
<keyword evidence="6" id="KW-0805">Transcription regulation</keyword>
<proteinExistence type="predicted"/>
<evidence type="ECO:0000256" key="7">
    <source>
        <dbReference type="ARBA" id="ARBA00023163"/>
    </source>
</evidence>
<dbReference type="PANTHER" id="PTHR46179:SF13">
    <property type="entry name" value="C2H2-TYPE DOMAIN-CONTAINING PROTEIN"/>
    <property type="match status" value="1"/>
</dbReference>
<dbReference type="PROSITE" id="PS50157">
    <property type="entry name" value="ZINC_FINGER_C2H2_2"/>
    <property type="match status" value="7"/>
</dbReference>
<feature type="domain" description="C2H2-type" evidence="11">
    <location>
        <begin position="117"/>
        <end position="147"/>
    </location>
</feature>
<dbReference type="EMBL" id="JAINDJ010000004">
    <property type="protein sequence ID" value="KAG9449066.1"/>
    <property type="molecule type" value="Genomic_DNA"/>
</dbReference>
<feature type="domain" description="C2H2-type" evidence="11">
    <location>
        <begin position="276"/>
        <end position="302"/>
    </location>
</feature>
<dbReference type="GO" id="GO:0005730">
    <property type="term" value="C:nucleolus"/>
    <property type="evidence" value="ECO:0007669"/>
    <property type="project" value="TreeGrafter"/>
</dbReference>
<dbReference type="InterPro" id="IPR051061">
    <property type="entry name" value="Zinc_finger_trans_reg"/>
</dbReference>
<gene>
    <name evidence="12" type="ORF">H6P81_009031</name>
</gene>
<protein>
    <recommendedName>
        <fullName evidence="11">C2H2-type domain-containing protein</fullName>
    </recommendedName>
</protein>
<evidence type="ECO:0000256" key="5">
    <source>
        <dbReference type="ARBA" id="ARBA00022833"/>
    </source>
</evidence>